<name>A0A8S5QJ12_9CAUD</name>
<accession>A0A8S5QJ12</accession>
<protein>
    <submittedName>
        <fullName evidence="1">Uncharacterized protein</fullName>
    </submittedName>
</protein>
<dbReference type="EMBL" id="BK015662">
    <property type="protein sequence ID" value="DAE18765.1"/>
    <property type="molecule type" value="Genomic_DNA"/>
</dbReference>
<sequence>MKLHEVDLCGQHLYLCLNGQALFDIYDKFGTKGFITDPLKDSGKKSFEAVCYYLFKLSEQGELYRRWQGQTHGPVLTEQFFRVNLAPHEVAAAKDAILAAIVLGFRREEKETGDLDLGLVEIQKKTGFP</sequence>
<reference evidence="1" key="1">
    <citation type="journal article" date="2021" name="Proc. Natl. Acad. Sci. U.S.A.">
        <title>A Catalog of Tens of Thousands of Viruses from Human Metagenomes Reveals Hidden Associations with Chronic Diseases.</title>
        <authorList>
            <person name="Tisza M.J."/>
            <person name="Buck C.B."/>
        </authorList>
    </citation>
    <scope>NUCLEOTIDE SEQUENCE</scope>
    <source>
        <strain evidence="1">CtrAT9</strain>
    </source>
</reference>
<proteinExistence type="predicted"/>
<evidence type="ECO:0000313" key="1">
    <source>
        <dbReference type="EMBL" id="DAE18765.1"/>
    </source>
</evidence>
<organism evidence="1">
    <name type="scientific">Siphoviridae sp. ctrAT9</name>
    <dbReference type="NCBI Taxonomy" id="2825686"/>
    <lineage>
        <taxon>Viruses</taxon>
        <taxon>Duplodnaviria</taxon>
        <taxon>Heunggongvirae</taxon>
        <taxon>Uroviricota</taxon>
        <taxon>Caudoviricetes</taxon>
    </lineage>
</organism>